<feature type="compositionally biased region" description="Polar residues" evidence="1">
    <location>
        <begin position="132"/>
        <end position="148"/>
    </location>
</feature>
<evidence type="ECO:0000313" key="2">
    <source>
        <dbReference type="Proteomes" id="UP000887581"/>
    </source>
</evidence>
<evidence type="ECO:0000313" key="3">
    <source>
        <dbReference type="WBParaSite" id="sdigi.contig63.g3370.t1"/>
    </source>
</evidence>
<dbReference type="Proteomes" id="UP000887581">
    <property type="component" value="Unplaced"/>
</dbReference>
<organism evidence="2 3">
    <name type="scientific">Setaria digitata</name>
    <dbReference type="NCBI Taxonomy" id="48799"/>
    <lineage>
        <taxon>Eukaryota</taxon>
        <taxon>Metazoa</taxon>
        <taxon>Ecdysozoa</taxon>
        <taxon>Nematoda</taxon>
        <taxon>Chromadorea</taxon>
        <taxon>Rhabditida</taxon>
        <taxon>Spirurina</taxon>
        <taxon>Spiruromorpha</taxon>
        <taxon>Filarioidea</taxon>
        <taxon>Setariidae</taxon>
        <taxon>Setaria</taxon>
    </lineage>
</organism>
<feature type="compositionally biased region" description="Polar residues" evidence="1">
    <location>
        <begin position="168"/>
        <end position="182"/>
    </location>
</feature>
<evidence type="ECO:0000256" key="1">
    <source>
        <dbReference type="SAM" id="MobiDB-lite"/>
    </source>
</evidence>
<feature type="compositionally biased region" description="Low complexity" evidence="1">
    <location>
        <begin position="994"/>
        <end position="1010"/>
    </location>
</feature>
<proteinExistence type="predicted"/>
<keyword evidence="2" id="KW-1185">Reference proteome</keyword>
<name>A0A915PZI2_9BILA</name>
<reference evidence="3" key="1">
    <citation type="submission" date="2022-11" db="UniProtKB">
        <authorList>
            <consortium name="WormBaseParasite"/>
        </authorList>
    </citation>
    <scope>IDENTIFICATION</scope>
</reference>
<sequence>MSIEDSDATLVGLDWETWQRVTQTRGLTAAPGTNSDAAAMPSQKAVCYGFYPSIELESMLLINCKKCGLILKDVGYGHHMRSKHGYHMNSSSSDECQSFLLSPPHRVVSPRLEMPILSPPYRRLSTPIASPKESSGRNGSIISQATSTRYSVEQKDDLKLSLRVSRQEVSSEASAQNNSTLPLDTKDELQVNVRVNRRLNGKVKDKKGKKRRRDSSDEDNFSLEHFRQKKRLSKKEQNTEGIDGSASNNALIRHDNTGDSPIYNSIVKASEDTKASTEIDRVSVDVLAQPASVSVLLPMDKKAQPTTALKSIDNIERLQEDEVFNANRQAEVMADCSERWNEVDLDTHYADLSQDVATCPTLKLVMPVRLELNKEELVVEEEGDFSKVTLVPGSSTKSEKGEMQQNWAPNPILSIEDPSNGSHLCEDSDLHRFYVPSPPQLSPVAEKDCYIEPLAAPIVSPQKDIYHDHHIEENLLLQPHERLIPNGYREMIDLSQPSSLHPAENLSLSDYDAVDHRYMVLEEDEDDVNGSGGNIETHYPIEERLVATGPCLYDGYPRGEVLDDMRNRHIPRDEEDYRRNEFNQRTHPVMEQKICFPHEQSRCPQLVAFVPQKRSNRTCSSPPMEGFSAGGVSYHDVYIDQEQKIYYPNARLLTVPINGKTTVDYPPQTRSSPPDIFSTEQNHGIHDLPDDVERSPQLPSFHNNNMTEGMHREMRDSIQLAVLNQESQQHFNQVDYNLRPERNRISLGRNTAVKLTDEALNEHPYDYGSVASVSFNGTRSSNYVSQVPRKKGYAQRVVRTIRSHTDSMQQPATSQVTPHEVCVPIHGRTVIRPDYRYVYIPSKSSHSTDLDHIYNRQRKDREREVSEFGCTEVRHIEHQSRVEPTVRQVAIQKLQPTVFNRVRSSTTVNEGLRSVKVSTGRRVSNHHSSSGTEKTLVLHPELKNGRNSYPTSSMADVVRINARDRMYQACGLHSYAAASNIQRGATIASKSKQRSSYNSSYQIQQNSSSRQMHRTKLTSPADDMESRFGADYVGSHLLNNGMVRDCSSFASSMENRPNVPHGITVQTAQLRNASFAGIRSGNGRTVTVVPVPVLTKCSNSTHYNDSYQASLFGTVSSSSTNPTIIPLSSFASESRTF</sequence>
<dbReference type="WBParaSite" id="sdigi.contig63.g3370.t1">
    <property type="protein sequence ID" value="sdigi.contig63.g3370.t1"/>
    <property type="gene ID" value="sdigi.contig63.g3370"/>
</dbReference>
<feature type="compositionally biased region" description="Basic residues" evidence="1">
    <location>
        <begin position="195"/>
        <end position="213"/>
    </location>
</feature>
<feature type="region of interest" description="Disordered" evidence="1">
    <location>
        <begin position="989"/>
        <end position="1023"/>
    </location>
</feature>
<dbReference type="AlphaFoldDB" id="A0A915PZI2"/>
<feature type="region of interest" description="Disordered" evidence="1">
    <location>
        <begin position="168"/>
        <end position="261"/>
    </location>
</feature>
<feature type="region of interest" description="Disordered" evidence="1">
    <location>
        <begin position="121"/>
        <end position="148"/>
    </location>
</feature>
<protein>
    <submittedName>
        <fullName evidence="3">Bm8830</fullName>
    </submittedName>
</protein>
<accession>A0A915PZI2</accession>